<feature type="domain" description="RING-type" evidence="23">
    <location>
        <begin position="37"/>
        <end position="76"/>
    </location>
</feature>
<evidence type="ECO:0000256" key="19">
    <source>
        <dbReference type="ARBA" id="ARBA00067467"/>
    </source>
</evidence>
<dbReference type="InterPro" id="IPR013083">
    <property type="entry name" value="Znf_RING/FYVE/PHD"/>
</dbReference>
<dbReference type="InterPro" id="IPR017907">
    <property type="entry name" value="Znf_RING_CS"/>
</dbReference>
<dbReference type="AlphaFoldDB" id="A0A6B0QS77"/>
<dbReference type="PANTHER" id="PTHR46016">
    <property type="entry name" value="ZINC FINGER, RING/FYVE/PHD-TYPE"/>
    <property type="match status" value="1"/>
</dbReference>
<dbReference type="EMBL" id="VBQZ03000002">
    <property type="protein sequence ID" value="MXQ79850.1"/>
    <property type="molecule type" value="Genomic_DNA"/>
</dbReference>
<evidence type="ECO:0000256" key="5">
    <source>
        <dbReference type="ARBA" id="ARBA00022707"/>
    </source>
</evidence>
<dbReference type="CDD" id="cd16542">
    <property type="entry name" value="RING-HC_RNF125"/>
    <property type="match status" value="1"/>
</dbReference>
<dbReference type="InterPro" id="IPR051438">
    <property type="entry name" value="RNF_E3_ubiq-protein_ligase"/>
</dbReference>
<keyword evidence="10" id="KW-0832">Ubl conjugation</keyword>
<evidence type="ECO:0000256" key="6">
    <source>
        <dbReference type="ARBA" id="ARBA00022723"/>
    </source>
</evidence>
<keyword evidence="15" id="KW-0449">Lipoprotein</keyword>
<feature type="compositionally biased region" description="Polar residues" evidence="22">
    <location>
        <begin position="1"/>
        <end position="10"/>
    </location>
</feature>
<keyword evidence="9" id="KW-0862">Zinc</keyword>
<keyword evidence="12" id="KW-0333">Golgi apparatus</keyword>
<comment type="function">
    <text evidence="17">E3 ubiquitin-protein ligase that mediates ubiquitination and subsequent proteasomal degradation of target proteins, such as RIGI, MAVS/IPS1, IFIH1/MDA5, JAK1 and p53/TP53. Acts as a negative regulator of type I interferon production by mediating ubiquitination of RIGI at 'Lys-181', leading to RIGI degradation. Mediates ubiquitination and subsequent degradation of p53/TP53. Mediates ubiquitination and subsequent degradation of JAK1. Acts as a positive regulator of T-cell activation.</text>
</comment>
<dbReference type="Pfam" id="PF13923">
    <property type="entry name" value="zf-C3HC4_2"/>
    <property type="match status" value="1"/>
</dbReference>
<evidence type="ECO:0000256" key="2">
    <source>
        <dbReference type="ARBA" id="ARBA00004906"/>
    </source>
</evidence>
<keyword evidence="11" id="KW-0391">Immunity</keyword>
<keyword evidence="14" id="KW-0472">Membrane</keyword>
<keyword evidence="13" id="KW-1064">Adaptive immunity</keyword>
<dbReference type="GO" id="GO:0006511">
    <property type="term" value="P:ubiquitin-dependent protein catabolic process"/>
    <property type="evidence" value="ECO:0007669"/>
    <property type="project" value="TreeGrafter"/>
</dbReference>
<dbReference type="PROSITE" id="PS00518">
    <property type="entry name" value="ZF_RING_1"/>
    <property type="match status" value="1"/>
</dbReference>
<evidence type="ECO:0000259" key="23">
    <source>
        <dbReference type="PROSITE" id="PS50089"/>
    </source>
</evidence>
<evidence type="ECO:0000256" key="14">
    <source>
        <dbReference type="ARBA" id="ARBA00023136"/>
    </source>
</evidence>
<evidence type="ECO:0000256" key="21">
    <source>
        <dbReference type="PROSITE-ProRule" id="PRU00175"/>
    </source>
</evidence>
<keyword evidence="8" id="KW-0833">Ubl conjugation pathway</keyword>
<dbReference type="UniPathway" id="UPA00143"/>
<dbReference type="Proteomes" id="UP000322234">
    <property type="component" value="Unassembled WGS sequence"/>
</dbReference>
<name>A0A6B0QS77_9CETA</name>
<proteinExistence type="predicted"/>
<dbReference type="Pfam" id="PF05605">
    <property type="entry name" value="zf-Di19"/>
    <property type="match status" value="1"/>
</dbReference>
<evidence type="ECO:0000256" key="7">
    <source>
        <dbReference type="ARBA" id="ARBA00022771"/>
    </source>
</evidence>
<dbReference type="InterPro" id="IPR034734">
    <property type="entry name" value="ZF_C2HC_RNF"/>
</dbReference>
<evidence type="ECO:0000256" key="8">
    <source>
        <dbReference type="ARBA" id="ARBA00022786"/>
    </source>
</evidence>
<comment type="subcellular location">
    <subcellularLocation>
        <location evidence="16">Golgi apparatus membrane</location>
        <topology evidence="16">Lipid-anchor</topology>
    </subcellularLocation>
</comment>
<evidence type="ECO:0000256" key="11">
    <source>
        <dbReference type="ARBA" id="ARBA00022859"/>
    </source>
</evidence>
<sequence>MGSVLSSDSGKSAPASATPRALERRGDPELPVTSFDCSVCLEVLHHPVRTRCGHVFCRSCIATSLKNNKWTCPYCRAYLPSEGVPAADVAKRMKSEFRNCTECDTLVCLSEMRAHTRTCQKYIDKYGPLQELGETTTRCVCPFCQKELDEDGLLDHCINHHRSERRPVFCPLCRLVPNENRSSFNGSLIRHLQVSHTLFYDDFLSILFKIIHIMTWGWPGRGHFDLSPDLRKFPENETDKQKTKVLSELKTTSKKIWNHSLSSGTNELHSECLFCCLFALCGLASSAWGRKEVAGAFPPPKKSEDKISLSASTSTVFAMDERKKIMPNTVDWWWREFAAYWTHNSMYIKTHFKSVQIQLFIFCIIVTVNEKFKIDTLANIFLFYHFDRQPKIHASTSFFFEPIKQQNNGVGGKLQGYSFFNGKIPANTNIFDRSSERRDPCWREAGVKVITQLVMSQAAAGYKRRLLWRPHSRLSYTPGSPLARAER</sequence>
<dbReference type="InterPro" id="IPR008598">
    <property type="entry name" value="Di19_Zn-bd"/>
</dbReference>
<keyword evidence="5" id="KW-0519">Myristate</keyword>
<dbReference type="SUPFAM" id="SSF57850">
    <property type="entry name" value="RING/U-box"/>
    <property type="match status" value="1"/>
</dbReference>
<evidence type="ECO:0000256" key="17">
    <source>
        <dbReference type="ARBA" id="ARBA00053956"/>
    </source>
</evidence>
<evidence type="ECO:0000256" key="16">
    <source>
        <dbReference type="ARBA" id="ARBA00037794"/>
    </source>
</evidence>
<evidence type="ECO:0000256" key="13">
    <source>
        <dbReference type="ARBA" id="ARBA00023130"/>
    </source>
</evidence>
<organism evidence="25 26">
    <name type="scientific">Bos mutus</name>
    <name type="common">wild yak</name>
    <dbReference type="NCBI Taxonomy" id="72004"/>
    <lineage>
        <taxon>Eukaryota</taxon>
        <taxon>Metazoa</taxon>
        <taxon>Chordata</taxon>
        <taxon>Craniata</taxon>
        <taxon>Vertebrata</taxon>
        <taxon>Euteleostomi</taxon>
        <taxon>Mammalia</taxon>
        <taxon>Eutheria</taxon>
        <taxon>Laurasiatheria</taxon>
        <taxon>Artiodactyla</taxon>
        <taxon>Ruminantia</taxon>
        <taxon>Pecora</taxon>
        <taxon>Bovidae</taxon>
        <taxon>Bovinae</taxon>
        <taxon>Bos</taxon>
    </lineage>
</organism>
<evidence type="ECO:0000259" key="24">
    <source>
        <dbReference type="PROSITE" id="PS51803"/>
    </source>
</evidence>
<dbReference type="GO" id="GO:0000139">
    <property type="term" value="C:Golgi membrane"/>
    <property type="evidence" value="ECO:0007669"/>
    <property type="project" value="UniProtKB-SubCell"/>
</dbReference>
<evidence type="ECO:0000256" key="9">
    <source>
        <dbReference type="ARBA" id="ARBA00022833"/>
    </source>
</evidence>
<comment type="caution">
    <text evidence="25">The sequence shown here is derived from an EMBL/GenBank/DDBJ whole genome shotgun (WGS) entry which is preliminary data.</text>
</comment>
<evidence type="ECO:0000313" key="25">
    <source>
        <dbReference type="EMBL" id="MXQ79850.1"/>
    </source>
</evidence>
<evidence type="ECO:0000256" key="1">
    <source>
        <dbReference type="ARBA" id="ARBA00000900"/>
    </source>
</evidence>
<evidence type="ECO:0000256" key="22">
    <source>
        <dbReference type="SAM" id="MobiDB-lite"/>
    </source>
</evidence>
<feature type="region of interest" description="Disordered" evidence="22">
    <location>
        <begin position="1"/>
        <end position="27"/>
    </location>
</feature>
<keyword evidence="26" id="KW-1185">Reference proteome</keyword>
<keyword evidence="4" id="KW-0808">Transferase</keyword>
<dbReference type="GO" id="GO:0000209">
    <property type="term" value="P:protein polyubiquitination"/>
    <property type="evidence" value="ECO:0007669"/>
    <property type="project" value="TreeGrafter"/>
</dbReference>
<dbReference type="FunFam" id="3.30.40.10:FF:000324">
    <property type="entry name" value="E3 ubiquitin-protein ligase RNF125 isoform X2"/>
    <property type="match status" value="1"/>
</dbReference>
<dbReference type="GO" id="GO:0034098">
    <property type="term" value="C:VCP-NPL4-UFD1 AAA ATPase complex"/>
    <property type="evidence" value="ECO:0007669"/>
    <property type="project" value="TreeGrafter"/>
</dbReference>
<dbReference type="EC" id="2.3.2.27" evidence="3"/>
<accession>A0A6B0QS77</accession>
<reference evidence="25" key="1">
    <citation type="submission" date="2019-10" db="EMBL/GenBank/DDBJ databases">
        <title>The sequence and de novo assembly of the wild yak genome.</title>
        <authorList>
            <person name="Liu Y."/>
        </authorList>
    </citation>
    <scope>NUCLEOTIDE SEQUENCE [LARGE SCALE GENOMIC DNA]</scope>
    <source>
        <strain evidence="25">WY2019</strain>
    </source>
</reference>
<dbReference type="PROSITE" id="PS51803">
    <property type="entry name" value="ZF_C2HC_RNF"/>
    <property type="match status" value="1"/>
</dbReference>
<comment type="pathway">
    <text evidence="2">Protein modification; protein ubiquitination.</text>
</comment>
<keyword evidence="7 21" id="KW-0863">Zinc-finger</keyword>
<evidence type="ECO:0000256" key="3">
    <source>
        <dbReference type="ARBA" id="ARBA00012483"/>
    </source>
</evidence>
<evidence type="ECO:0000256" key="12">
    <source>
        <dbReference type="ARBA" id="ARBA00023034"/>
    </source>
</evidence>
<comment type="subunit">
    <text evidence="18">Interacts with UBE2D1. Interacts with VCP/p97; leading to recruit RNF125 to RIGI and promote ubiquitination of RIGI.</text>
</comment>
<gene>
    <name evidence="25" type="ORF">E5288_WYG006901</name>
</gene>
<dbReference type="Gene3D" id="3.30.40.10">
    <property type="entry name" value="Zinc/RING finger domain, C3HC4 (zinc finger)"/>
    <property type="match status" value="1"/>
</dbReference>
<evidence type="ECO:0000256" key="20">
    <source>
        <dbReference type="ARBA" id="ARBA00080436"/>
    </source>
</evidence>
<feature type="domain" description="C2HC RNF-type" evidence="24">
    <location>
        <begin position="100"/>
        <end position="119"/>
    </location>
</feature>
<dbReference type="SMART" id="SM00184">
    <property type="entry name" value="RING"/>
    <property type="match status" value="1"/>
</dbReference>
<evidence type="ECO:0000313" key="26">
    <source>
        <dbReference type="Proteomes" id="UP000322234"/>
    </source>
</evidence>
<evidence type="ECO:0000256" key="4">
    <source>
        <dbReference type="ARBA" id="ARBA00022679"/>
    </source>
</evidence>
<dbReference type="PROSITE" id="PS50089">
    <property type="entry name" value="ZF_RING_2"/>
    <property type="match status" value="1"/>
</dbReference>
<dbReference type="GO" id="GO:0061630">
    <property type="term" value="F:ubiquitin protein ligase activity"/>
    <property type="evidence" value="ECO:0007669"/>
    <property type="project" value="UniProtKB-EC"/>
</dbReference>
<evidence type="ECO:0000256" key="18">
    <source>
        <dbReference type="ARBA" id="ARBA00065487"/>
    </source>
</evidence>
<dbReference type="Pfam" id="PF18574">
    <property type="entry name" value="zf_C2HC_14"/>
    <property type="match status" value="1"/>
</dbReference>
<comment type="catalytic activity">
    <reaction evidence="1">
        <text>S-ubiquitinyl-[E2 ubiquitin-conjugating enzyme]-L-cysteine + [acceptor protein]-L-lysine = [E2 ubiquitin-conjugating enzyme]-L-cysteine + N(6)-ubiquitinyl-[acceptor protein]-L-lysine.</text>
        <dbReference type="EC" id="2.3.2.27"/>
    </reaction>
</comment>
<dbReference type="GO" id="GO:0002250">
    <property type="term" value="P:adaptive immune response"/>
    <property type="evidence" value="ECO:0007669"/>
    <property type="project" value="UniProtKB-KW"/>
</dbReference>
<dbReference type="GO" id="GO:0008270">
    <property type="term" value="F:zinc ion binding"/>
    <property type="evidence" value="ECO:0007669"/>
    <property type="project" value="UniProtKB-KW"/>
</dbReference>
<dbReference type="PANTHER" id="PTHR46016:SF2">
    <property type="entry name" value="E3 UBIQUITIN-PROTEIN LIGASE RNF125"/>
    <property type="match status" value="1"/>
</dbReference>
<keyword evidence="6" id="KW-0479">Metal-binding</keyword>
<protein>
    <recommendedName>
        <fullName evidence="19">E3 ubiquitin-protein ligase RNF125</fullName>
        <ecNumber evidence="3">2.3.2.27</ecNumber>
    </recommendedName>
    <alternativeName>
        <fullName evidence="20">RING finger protein 125</fullName>
    </alternativeName>
</protein>
<evidence type="ECO:0000256" key="10">
    <source>
        <dbReference type="ARBA" id="ARBA00022843"/>
    </source>
</evidence>
<evidence type="ECO:0000256" key="15">
    <source>
        <dbReference type="ARBA" id="ARBA00023288"/>
    </source>
</evidence>
<dbReference type="InterPro" id="IPR001841">
    <property type="entry name" value="Znf_RING"/>
</dbReference>